<feature type="transmembrane region" description="Helical" evidence="1">
    <location>
        <begin position="74"/>
        <end position="97"/>
    </location>
</feature>
<dbReference type="EMBL" id="MHIX01000003">
    <property type="protein sequence ID" value="OGY60134.1"/>
    <property type="molecule type" value="Genomic_DNA"/>
</dbReference>
<keyword evidence="1" id="KW-0472">Membrane</keyword>
<keyword evidence="1" id="KW-1133">Transmembrane helix</keyword>
<dbReference type="Proteomes" id="UP000178515">
    <property type="component" value="Unassembled WGS sequence"/>
</dbReference>
<proteinExistence type="predicted"/>
<gene>
    <name evidence="2" type="ORF">A3F24_02965</name>
</gene>
<keyword evidence="1" id="KW-0812">Transmembrane</keyword>
<protein>
    <submittedName>
        <fullName evidence="2">Uncharacterized protein</fullName>
    </submittedName>
</protein>
<dbReference type="AlphaFoldDB" id="A0A1G1Z6J6"/>
<evidence type="ECO:0000256" key="1">
    <source>
        <dbReference type="SAM" id="Phobius"/>
    </source>
</evidence>
<sequence length="100" mass="11187">MLLFKYMRRPSLLIFGLVVLGFLLVYGVVSAQELPEVGETISEIQFPQSEEEVRGILDGIFDFLRVNLDAAGPFLRQVGAFIAWLFEVIAALIRTALTKV</sequence>
<organism evidence="2 3">
    <name type="scientific">Candidatus Colwellbacteria bacterium RIFCSPHIGHO2_12_FULL_44_17</name>
    <dbReference type="NCBI Taxonomy" id="1797689"/>
    <lineage>
        <taxon>Bacteria</taxon>
        <taxon>Candidatus Colwelliibacteriota</taxon>
    </lineage>
</organism>
<accession>A0A1G1Z6J6</accession>
<name>A0A1G1Z6J6_9BACT</name>
<reference evidence="2 3" key="1">
    <citation type="journal article" date="2016" name="Nat. Commun.">
        <title>Thousands of microbial genomes shed light on interconnected biogeochemical processes in an aquifer system.</title>
        <authorList>
            <person name="Anantharaman K."/>
            <person name="Brown C.T."/>
            <person name="Hug L.A."/>
            <person name="Sharon I."/>
            <person name="Castelle C.J."/>
            <person name="Probst A.J."/>
            <person name="Thomas B.C."/>
            <person name="Singh A."/>
            <person name="Wilkins M.J."/>
            <person name="Karaoz U."/>
            <person name="Brodie E.L."/>
            <person name="Williams K.H."/>
            <person name="Hubbard S.S."/>
            <person name="Banfield J.F."/>
        </authorList>
    </citation>
    <scope>NUCLEOTIDE SEQUENCE [LARGE SCALE GENOMIC DNA]</scope>
</reference>
<evidence type="ECO:0000313" key="2">
    <source>
        <dbReference type="EMBL" id="OGY60134.1"/>
    </source>
</evidence>
<evidence type="ECO:0000313" key="3">
    <source>
        <dbReference type="Proteomes" id="UP000178515"/>
    </source>
</evidence>
<comment type="caution">
    <text evidence="2">The sequence shown here is derived from an EMBL/GenBank/DDBJ whole genome shotgun (WGS) entry which is preliminary data.</text>
</comment>